<reference evidence="2 3" key="1">
    <citation type="submission" date="2018-07" db="EMBL/GenBank/DDBJ databases">
        <title>Freshwater and sediment microbial communities from various areas in North America, analyzing microbe dynamics in response to fracking.</title>
        <authorList>
            <person name="Lamendella R."/>
        </authorList>
    </citation>
    <scope>NUCLEOTIDE SEQUENCE [LARGE SCALE GENOMIC DNA]</scope>
    <source>
        <strain evidence="2 3">160A</strain>
    </source>
</reference>
<feature type="signal peptide" evidence="1">
    <location>
        <begin position="1"/>
        <end position="19"/>
    </location>
</feature>
<keyword evidence="1" id="KW-0732">Signal</keyword>
<accession>A0A368V6T3</accession>
<sequence>MPKILLLLIFLVSFSVSYSQDNTYDYYSVSEMYDEENDQWRSVVGIAKFGYETIDIEFDNGITFNMLVDLNNRVNEEIDSQTHSHFDARFEFSFLDGSYFGTLLVIYDAEDTPIAVNAHIGSEENEVTFSVRIRPL</sequence>
<dbReference type="AlphaFoldDB" id="A0A368V6T3"/>
<keyword evidence="3" id="KW-1185">Reference proteome</keyword>
<protein>
    <submittedName>
        <fullName evidence="2">Uncharacterized protein</fullName>
    </submittedName>
</protein>
<evidence type="ECO:0000313" key="2">
    <source>
        <dbReference type="EMBL" id="RCW36799.1"/>
    </source>
</evidence>
<dbReference type="Proteomes" id="UP000252733">
    <property type="component" value="Unassembled WGS sequence"/>
</dbReference>
<evidence type="ECO:0000313" key="3">
    <source>
        <dbReference type="Proteomes" id="UP000252733"/>
    </source>
</evidence>
<dbReference type="EMBL" id="QPIZ01000007">
    <property type="protein sequence ID" value="RCW36799.1"/>
    <property type="molecule type" value="Genomic_DNA"/>
</dbReference>
<proteinExistence type="predicted"/>
<organism evidence="2 3">
    <name type="scientific">Marinilabilia salmonicolor</name>
    <dbReference type="NCBI Taxonomy" id="989"/>
    <lineage>
        <taxon>Bacteria</taxon>
        <taxon>Pseudomonadati</taxon>
        <taxon>Bacteroidota</taxon>
        <taxon>Bacteroidia</taxon>
        <taxon>Marinilabiliales</taxon>
        <taxon>Marinilabiliaceae</taxon>
        <taxon>Marinilabilia</taxon>
    </lineage>
</organism>
<comment type="caution">
    <text evidence="2">The sequence shown here is derived from an EMBL/GenBank/DDBJ whole genome shotgun (WGS) entry which is preliminary data.</text>
</comment>
<feature type="chain" id="PRO_5017025517" evidence="1">
    <location>
        <begin position="20"/>
        <end position="136"/>
    </location>
</feature>
<dbReference type="RefSeq" id="WP_114436797.1">
    <property type="nucleotide sequence ID" value="NZ_QPIZ01000007.1"/>
</dbReference>
<evidence type="ECO:0000256" key="1">
    <source>
        <dbReference type="SAM" id="SignalP"/>
    </source>
</evidence>
<gene>
    <name evidence="2" type="ORF">DFO77_10790</name>
</gene>
<name>A0A368V6T3_9BACT</name>